<dbReference type="InterPro" id="IPR012327">
    <property type="entry name" value="MeTrfase_D12"/>
</dbReference>
<feature type="binding site" evidence="7">
    <location>
        <position position="178"/>
    </location>
    <ligand>
        <name>S-adenosyl-L-methionine</name>
        <dbReference type="ChEBI" id="CHEBI:59789"/>
    </ligand>
</feature>
<evidence type="ECO:0000256" key="1">
    <source>
        <dbReference type="ARBA" id="ARBA00006594"/>
    </source>
</evidence>
<dbReference type="PANTHER" id="PTHR30481:SF3">
    <property type="entry name" value="DNA ADENINE METHYLASE"/>
    <property type="match status" value="1"/>
</dbReference>
<evidence type="ECO:0000256" key="8">
    <source>
        <dbReference type="RuleBase" id="RU361257"/>
    </source>
</evidence>
<dbReference type="NCBIfam" id="TIGR00571">
    <property type="entry name" value="dam"/>
    <property type="match status" value="1"/>
</dbReference>
<dbReference type="SUPFAM" id="SSF53335">
    <property type="entry name" value="S-adenosyl-L-methionine-dependent methyltransferases"/>
    <property type="match status" value="1"/>
</dbReference>
<evidence type="ECO:0000256" key="4">
    <source>
        <dbReference type="ARBA" id="ARBA00022679"/>
    </source>
</evidence>
<protein>
    <recommendedName>
        <fullName evidence="2 8">Site-specific DNA-methyltransferase (adenine-specific)</fullName>
        <ecNumber evidence="2 8">2.1.1.72</ecNumber>
    </recommendedName>
</protein>
<dbReference type="PROSITE" id="PS00092">
    <property type="entry name" value="N6_MTASE"/>
    <property type="match status" value="1"/>
</dbReference>
<reference evidence="9 10" key="1">
    <citation type="submission" date="2019-03" db="EMBL/GenBank/DDBJ databases">
        <title>Genomic Encyclopedia of Type Strains, Phase IV (KMG-IV): sequencing the most valuable type-strain genomes for metagenomic binning, comparative biology and taxonomic classification.</title>
        <authorList>
            <person name="Goeker M."/>
        </authorList>
    </citation>
    <scope>NUCLEOTIDE SEQUENCE [LARGE SCALE GENOMIC DNA]</scope>
    <source>
        <strain evidence="9 10">DSM 17974</strain>
    </source>
</reference>
<sequence>MKPFLKWAGGKYRLLPHIRRRLPAGRRLIEPFVGSGAVFLNTDYPEYILADINADVISLYQVLQEYGNEFIAYCKSMFIPENNTPERYYVLRAEFNDTDDRLHRAALFVYLNRHGYNGLCRYNRNGRFNVPFGRYQKPYFPEQEMQYFAQKATRATFVCDDFRNVMARAVPGDVMYCDPPYVPLSRTANFRSYAANGFTWEEQEDLARLAKELSQKGIPVLISNHATEFTLAAYAAAQQERIEVRRVISCDGANRATATEVLALFCDLAGYTQLDR</sequence>
<dbReference type="Pfam" id="PF02086">
    <property type="entry name" value="MethyltransfD12"/>
    <property type="match status" value="1"/>
</dbReference>
<comment type="similarity">
    <text evidence="1 8">Belongs to the N(4)/N(6)-methyltransferase family.</text>
</comment>
<feature type="binding site" evidence="7">
    <location>
        <position position="7"/>
    </location>
    <ligand>
        <name>S-adenosyl-L-methionine</name>
        <dbReference type="ChEBI" id="CHEBI:59789"/>
    </ligand>
</feature>
<evidence type="ECO:0000256" key="2">
    <source>
        <dbReference type="ARBA" id="ARBA00011900"/>
    </source>
</evidence>
<evidence type="ECO:0000256" key="6">
    <source>
        <dbReference type="ARBA" id="ARBA00047942"/>
    </source>
</evidence>
<dbReference type="GO" id="GO:0009007">
    <property type="term" value="F:site-specific DNA-methyltransferase (adenine-specific) activity"/>
    <property type="evidence" value="ECO:0007669"/>
    <property type="project" value="UniProtKB-UniRule"/>
</dbReference>
<feature type="binding site" evidence="7">
    <location>
        <position position="11"/>
    </location>
    <ligand>
        <name>S-adenosyl-L-methionine</name>
        <dbReference type="ChEBI" id="CHEBI:59789"/>
    </ligand>
</feature>
<name>A0A4V3HE95_9BACL</name>
<keyword evidence="5 8" id="KW-0949">S-adenosyl-L-methionine</keyword>
<evidence type="ECO:0000256" key="7">
    <source>
        <dbReference type="PIRSR" id="PIRSR000398-1"/>
    </source>
</evidence>
<dbReference type="PIRSF" id="PIRSF000398">
    <property type="entry name" value="M_m6A_EcoRV"/>
    <property type="match status" value="1"/>
</dbReference>
<dbReference type="GO" id="GO:1904047">
    <property type="term" value="F:S-adenosyl-L-methionine binding"/>
    <property type="evidence" value="ECO:0007669"/>
    <property type="project" value="TreeGrafter"/>
</dbReference>
<dbReference type="GO" id="GO:0032259">
    <property type="term" value="P:methylation"/>
    <property type="evidence" value="ECO:0007669"/>
    <property type="project" value="UniProtKB-KW"/>
</dbReference>
<comment type="caution">
    <text evidence="9">The sequence shown here is derived from an EMBL/GenBank/DDBJ whole genome shotgun (WGS) entry which is preliminary data.</text>
</comment>
<dbReference type="InterPro" id="IPR012263">
    <property type="entry name" value="M_m6A_EcoRV"/>
</dbReference>
<organism evidence="9 10">
    <name type="scientific">Alicyclobacillus sacchari</name>
    <dbReference type="NCBI Taxonomy" id="392010"/>
    <lineage>
        <taxon>Bacteria</taxon>
        <taxon>Bacillati</taxon>
        <taxon>Bacillota</taxon>
        <taxon>Bacilli</taxon>
        <taxon>Bacillales</taxon>
        <taxon>Alicyclobacillaceae</taxon>
        <taxon>Alicyclobacillus</taxon>
    </lineage>
</organism>
<dbReference type="GO" id="GO:0006298">
    <property type="term" value="P:mismatch repair"/>
    <property type="evidence" value="ECO:0007669"/>
    <property type="project" value="TreeGrafter"/>
</dbReference>
<feature type="binding site" evidence="7">
    <location>
        <position position="51"/>
    </location>
    <ligand>
        <name>S-adenosyl-L-methionine</name>
        <dbReference type="ChEBI" id="CHEBI:59789"/>
    </ligand>
</feature>
<keyword evidence="3 8" id="KW-0489">Methyltransferase</keyword>
<dbReference type="GO" id="GO:0043565">
    <property type="term" value="F:sequence-specific DNA binding"/>
    <property type="evidence" value="ECO:0007669"/>
    <property type="project" value="TreeGrafter"/>
</dbReference>
<keyword evidence="4 8" id="KW-0808">Transferase</keyword>
<dbReference type="GO" id="GO:0009307">
    <property type="term" value="P:DNA restriction-modification system"/>
    <property type="evidence" value="ECO:0007669"/>
    <property type="project" value="InterPro"/>
</dbReference>
<evidence type="ECO:0000256" key="5">
    <source>
        <dbReference type="ARBA" id="ARBA00022691"/>
    </source>
</evidence>
<keyword evidence="10" id="KW-1185">Reference proteome</keyword>
<dbReference type="PANTHER" id="PTHR30481">
    <property type="entry name" value="DNA ADENINE METHYLASE"/>
    <property type="match status" value="1"/>
</dbReference>
<dbReference type="OrthoDB" id="9805629at2"/>
<proteinExistence type="inferred from homology"/>
<dbReference type="Gene3D" id="1.10.1020.10">
    <property type="entry name" value="Adenine-specific Methyltransferase, Domain 2"/>
    <property type="match status" value="1"/>
</dbReference>
<dbReference type="RefSeq" id="WP_134159853.1">
    <property type="nucleotide sequence ID" value="NZ_BSUS01000001.1"/>
</dbReference>
<dbReference type="PRINTS" id="PR00505">
    <property type="entry name" value="D12N6MTFRASE"/>
</dbReference>
<dbReference type="InterPro" id="IPR002052">
    <property type="entry name" value="DNA_methylase_N6_adenine_CS"/>
</dbReference>
<dbReference type="AlphaFoldDB" id="A0A4V3HE95"/>
<dbReference type="Proteomes" id="UP000294581">
    <property type="component" value="Unassembled WGS sequence"/>
</dbReference>
<dbReference type="EMBL" id="SORF01000008">
    <property type="protein sequence ID" value="TDY45325.1"/>
    <property type="molecule type" value="Genomic_DNA"/>
</dbReference>
<evidence type="ECO:0000256" key="3">
    <source>
        <dbReference type="ARBA" id="ARBA00022603"/>
    </source>
</evidence>
<gene>
    <name evidence="9" type="ORF">C7445_108150</name>
</gene>
<dbReference type="EC" id="2.1.1.72" evidence="2 8"/>
<dbReference type="InterPro" id="IPR023095">
    <property type="entry name" value="Ade_MeTrfase_dom_2"/>
</dbReference>
<dbReference type="InterPro" id="IPR029063">
    <property type="entry name" value="SAM-dependent_MTases_sf"/>
</dbReference>
<accession>A0A4V3HE95</accession>
<comment type="catalytic activity">
    <reaction evidence="6 8">
        <text>a 2'-deoxyadenosine in DNA + S-adenosyl-L-methionine = an N(6)-methyl-2'-deoxyadenosine in DNA + S-adenosyl-L-homocysteine + H(+)</text>
        <dbReference type="Rhea" id="RHEA:15197"/>
        <dbReference type="Rhea" id="RHEA-COMP:12418"/>
        <dbReference type="Rhea" id="RHEA-COMP:12419"/>
        <dbReference type="ChEBI" id="CHEBI:15378"/>
        <dbReference type="ChEBI" id="CHEBI:57856"/>
        <dbReference type="ChEBI" id="CHEBI:59789"/>
        <dbReference type="ChEBI" id="CHEBI:90615"/>
        <dbReference type="ChEBI" id="CHEBI:90616"/>
        <dbReference type="EC" id="2.1.1.72"/>
    </reaction>
</comment>
<evidence type="ECO:0000313" key="9">
    <source>
        <dbReference type="EMBL" id="TDY45325.1"/>
    </source>
</evidence>
<evidence type="ECO:0000313" key="10">
    <source>
        <dbReference type="Proteomes" id="UP000294581"/>
    </source>
</evidence>
<dbReference type="Gene3D" id="3.40.50.150">
    <property type="entry name" value="Vaccinia Virus protein VP39"/>
    <property type="match status" value="1"/>
</dbReference>